<keyword evidence="5" id="KW-1185">Reference proteome</keyword>
<accession>A0AAP0CXL3</accession>
<gene>
    <name evidence="4" type="ORF">SSX86_016253</name>
</gene>
<keyword evidence="1" id="KW-0862">Zinc</keyword>
<dbReference type="Pfam" id="PF00098">
    <property type="entry name" value="zf-CCHC"/>
    <property type="match status" value="1"/>
</dbReference>
<feature type="region of interest" description="Disordered" evidence="2">
    <location>
        <begin position="311"/>
        <end position="356"/>
    </location>
</feature>
<evidence type="ECO:0000313" key="4">
    <source>
        <dbReference type="EMBL" id="KAK9064871.1"/>
    </source>
</evidence>
<dbReference type="EMBL" id="JBCNJP010000017">
    <property type="protein sequence ID" value="KAK9064871.1"/>
    <property type="molecule type" value="Genomic_DNA"/>
</dbReference>
<evidence type="ECO:0000259" key="3">
    <source>
        <dbReference type="PROSITE" id="PS50158"/>
    </source>
</evidence>
<evidence type="ECO:0000256" key="1">
    <source>
        <dbReference type="PROSITE-ProRule" id="PRU00047"/>
    </source>
</evidence>
<protein>
    <recommendedName>
        <fullName evidence="3">CCHC-type domain-containing protein</fullName>
    </recommendedName>
</protein>
<feature type="compositionally biased region" description="Basic and acidic residues" evidence="2">
    <location>
        <begin position="196"/>
        <end position="211"/>
    </location>
</feature>
<dbReference type="AlphaFoldDB" id="A0AAP0CXL3"/>
<evidence type="ECO:0000256" key="2">
    <source>
        <dbReference type="SAM" id="MobiDB-lite"/>
    </source>
</evidence>
<evidence type="ECO:0000313" key="5">
    <source>
        <dbReference type="Proteomes" id="UP001408789"/>
    </source>
</evidence>
<proteinExistence type="predicted"/>
<dbReference type="SMART" id="SM00343">
    <property type="entry name" value="ZnF_C2HC"/>
    <property type="match status" value="1"/>
</dbReference>
<feature type="region of interest" description="Disordered" evidence="2">
    <location>
        <begin position="196"/>
        <end position="270"/>
    </location>
</feature>
<organism evidence="4 5">
    <name type="scientific">Deinandra increscens subsp. villosa</name>
    <dbReference type="NCBI Taxonomy" id="3103831"/>
    <lineage>
        <taxon>Eukaryota</taxon>
        <taxon>Viridiplantae</taxon>
        <taxon>Streptophyta</taxon>
        <taxon>Embryophyta</taxon>
        <taxon>Tracheophyta</taxon>
        <taxon>Spermatophyta</taxon>
        <taxon>Magnoliopsida</taxon>
        <taxon>eudicotyledons</taxon>
        <taxon>Gunneridae</taxon>
        <taxon>Pentapetalae</taxon>
        <taxon>asterids</taxon>
        <taxon>campanulids</taxon>
        <taxon>Asterales</taxon>
        <taxon>Asteraceae</taxon>
        <taxon>Asteroideae</taxon>
        <taxon>Heliantheae alliance</taxon>
        <taxon>Madieae</taxon>
        <taxon>Madiinae</taxon>
        <taxon>Deinandra</taxon>
    </lineage>
</organism>
<dbReference type="PANTHER" id="PTHR34482">
    <property type="entry name" value="DNA DAMAGE-INDUCIBLE PROTEIN 1-LIKE"/>
    <property type="match status" value="1"/>
</dbReference>
<reference evidence="4 5" key="1">
    <citation type="submission" date="2024-04" db="EMBL/GenBank/DDBJ databases">
        <title>The reference genome of an endangered Asteraceae, Deinandra increscens subsp. villosa, native to the Central Coast of California.</title>
        <authorList>
            <person name="Guilliams M."/>
            <person name="Hasenstab-Lehman K."/>
            <person name="Meyer R."/>
            <person name="Mcevoy S."/>
        </authorList>
    </citation>
    <scope>NUCLEOTIDE SEQUENCE [LARGE SCALE GENOMIC DNA]</scope>
    <source>
        <tissue evidence="4">Leaf</tissue>
    </source>
</reference>
<dbReference type="Gene3D" id="4.10.60.10">
    <property type="entry name" value="Zinc finger, CCHC-type"/>
    <property type="match status" value="1"/>
</dbReference>
<feature type="domain" description="CCHC-type" evidence="3">
    <location>
        <begin position="295"/>
        <end position="310"/>
    </location>
</feature>
<comment type="caution">
    <text evidence="4">The sequence shown here is derived from an EMBL/GenBank/DDBJ whole genome shotgun (WGS) entry which is preliminary data.</text>
</comment>
<dbReference type="PROSITE" id="PS50158">
    <property type="entry name" value="ZF_CCHC"/>
    <property type="match status" value="1"/>
</dbReference>
<dbReference type="Proteomes" id="UP001408789">
    <property type="component" value="Unassembled WGS sequence"/>
</dbReference>
<dbReference type="GO" id="GO:0008270">
    <property type="term" value="F:zinc ion binding"/>
    <property type="evidence" value="ECO:0007669"/>
    <property type="project" value="UniProtKB-KW"/>
</dbReference>
<feature type="compositionally biased region" description="Polar residues" evidence="2">
    <location>
        <begin position="223"/>
        <end position="270"/>
    </location>
</feature>
<sequence>MDTTPILEDPPFYKLSYLFIRPQIAITLSLHSLFSTHPVANYHRKEDNEFEYLKVLGIEDQYKTRLATYKLEEDAHNWWESVLQERGGEQFAKTLTWANFCEIFFDKYFSNVDLGAYKREYSNIRQQSDESLADFTDRFYRLTGFLGASAGTAEEQAEKYQWAVCDRIRRAIIHSTFANVADVVKAAKRVDMERTEFLSRSDSKKRDRDGNRVQSSSQSSSQGPTPNSNERRTQGNNSKSWKGKNQNQSQNKPYQQPINAQPLNQRGNPTLTQHPMCNHCNKHHPGVCRRVSGACLRCGEMGHMIRNCPKNNDRAEGNPRGANAPPAGGRVFTMTAGEAANTPGTSGDKGKEIKRE</sequence>
<keyword evidence="1" id="KW-0863">Zinc-finger</keyword>
<dbReference type="PANTHER" id="PTHR34482:SF56">
    <property type="entry name" value="RETROTRANSPOSON GAG DOMAIN, ASPARTIC PEPTIDASE DOMAIN PROTEIN-RELATED"/>
    <property type="match status" value="1"/>
</dbReference>
<dbReference type="InterPro" id="IPR005162">
    <property type="entry name" value="Retrotrans_gag_dom"/>
</dbReference>
<dbReference type="Pfam" id="PF03732">
    <property type="entry name" value="Retrotrans_gag"/>
    <property type="match status" value="1"/>
</dbReference>
<keyword evidence="1" id="KW-0479">Metal-binding</keyword>
<dbReference type="InterPro" id="IPR001878">
    <property type="entry name" value="Znf_CCHC"/>
</dbReference>
<dbReference type="GO" id="GO:0003676">
    <property type="term" value="F:nucleic acid binding"/>
    <property type="evidence" value="ECO:0007669"/>
    <property type="project" value="InterPro"/>
</dbReference>
<name>A0AAP0CXL3_9ASTR</name>